<evidence type="ECO:0000313" key="4">
    <source>
        <dbReference type="EMBL" id="KAG6108326.1"/>
    </source>
</evidence>
<feature type="compositionally biased region" description="Low complexity" evidence="1">
    <location>
        <begin position="390"/>
        <end position="399"/>
    </location>
</feature>
<keyword evidence="2" id="KW-0812">Transmembrane</keyword>
<organism evidence="4 5">
    <name type="scientific">Claviceps humidiphila</name>
    <dbReference type="NCBI Taxonomy" id="1294629"/>
    <lineage>
        <taxon>Eukaryota</taxon>
        <taxon>Fungi</taxon>
        <taxon>Dikarya</taxon>
        <taxon>Ascomycota</taxon>
        <taxon>Pezizomycotina</taxon>
        <taxon>Sordariomycetes</taxon>
        <taxon>Hypocreomycetidae</taxon>
        <taxon>Hypocreales</taxon>
        <taxon>Clavicipitaceae</taxon>
        <taxon>Claviceps</taxon>
    </lineage>
</organism>
<name>A0A9P7PX97_9HYPO</name>
<reference evidence="4 5" key="1">
    <citation type="journal article" date="2020" name="bioRxiv">
        <title>Whole genome comparisons of ergot fungi reveals the divergence and evolution of species within the genus Claviceps are the result of varying mechanisms driving genome evolution and host range expansion.</title>
        <authorList>
            <person name="Wyka S.A."/>
            <person name="Mondo S.J."/>
            <person name="Liu M."/>
            <person name="Dettman J."/>
            <person name="Nalam V."/>
            <person name="Broders K.D."/>
        </authorList>
    </citation>
    <scope>NUCLEOTIDE SEQUENCE [LARGE SCALE GENOMIC DNA]</scope>
    <source>
        <strain evidence="4 5">LM576</strain>
    </source>
</reference>
<keyword evidence="2" id="KW-0472">Membrane</keyword>
<feature type="region of interest" description="Disordered" evidence="1">
    <location>
        <begin position="310"/>
        <end position="437"/>
    </location>
</feature>
<gene>
    <name evidence="4" type="ORF">E4U13_006498</name>
</gene>
<evidence type="ECO:0000256" key="3">
    <source>
        <dbReference type="SAM" id="SignalP"/>
    </source>
</evidence>
<dbReference type="Proteomes" id="UP000732380">
    <property type="component" value="Unassembled WGS sequence"/>
</dbReference>
<accession>A0A9P7PX97</accession>
<proteinExistence type="predicted"/>
<feature type="region of interest" description="Disordered" evidence="1">
    <location>
        <begin position="450"/>
        <end position="489"/>
    </location>
</feature>
<comment type="caution">
    <text evidence="4">The sequence shown here is derived from an EMBL/GenBank/DDBJ whole genome shotgun (WGS) entry which is preliminary data.</text>
</comment>
<keyword evidence="5" id="KW-1185">Reference proteome</keyword>
<evidence type="ECO:0008006" key="6">
    <source>
        <dbReference type="Google" id="ProtNLM"/>
    </source>
</evidence>
<dbReference type="AlphaFoldDB" id="A0A9P7PX97"/>
<feature type="compositionally biased region" description="Low complexity" evidence="1">
    <location>
        <begin position="247"/>
        <end position="263"/>
    </location>
</feature>
<sequence length="489" mass="50142">MRLSWGFALSAALGAEAGRLVARQNFGSSSMAPLTTSSLGPVFTSSTPISTTPLAPITTTATQGGDTTIFATRTITVPDSGNIVTSTTTLFSSLLVTVTVTTTDVATTTVTSRDNETATKTVYVTSTQIVNAKRAVEEDLIYVGDVPAQVEAQATPMPAVLPPQADHAGLQKRALITNFVTVTVGSGGGDSTVLVTATRVIKSTTTTLVHTTSFVTETEQANAKTTLTTTATIILKLTQVSIGAVETSTSTPTGTPASSGNTGNKDDGNNDSGLSTGAKAGIGAGVGVAALAAIGALAFCFIRRHRNPKPDPDDLLGPSSEVPVGVGSAPGPRSRPMSQGLSSTPGVAPRRSPMLPNVQPEGYRGTAMGDGRTGYAKPETYGSSYGPTRSATTNTANSAWSHGDQLPSHPTPEPNNSSLVSPVTARPDTAELGNDGAGAKWVQTEAAEMATDNPAAAKWHADDAHEIDGQAITSHQSGPVYEMPTETYR</sequence>
<keyword evidence="3" id="KW-0732">Signal</keyword>
<dbReference type="EMBL" id="SRQM01000570">
    <property type="protein sequence ID" value="KAG6108326.1"/>
    <property type="molecule type" value="Genomic_DNA"/>
</dbReference>
<feature type="chain" id="PRO_5040393871" description="Transmembrane protein" evidence="3">
    <location>
        <begin position="18"/>
        <end position="489"/>
    </location>
</feature>
<feature type="compositionally biased region" description="Basic and acidic residues" evidence="1">
    <location>
        <begin position="459"/>
        <end position="468"/>
    </location>
</feature>
<keyword evidence="2" id="KW-1133">Transmembrane helix</keyword>
<feature type="region of interest" description="Disordered" evidence="1">
    <location>
        <begin position="246"/>
        <end position="272"/>
    </location>
</feature>
<feature type="signal peptide" evidence="3">
    <location>
        <begin position="1"/>
        <end position="17"/>
    </location>
</feature>
<evidence type="ECO:0000256" key="2">
    <source>
        <dbReference type="SAM" id="Phobius"/>
    </source>
</evidence>
<feature type="compositionally biased region" description="Polar residues" evidence="1">
    <location>
        <begin position="336"/>
        <end position="345"/>
    </location>
</feature>
<evidence type="ECO:0000313" key="5">
    <source>
        <dbReference type="Proteomes" id="UP000732380"/>
    </source>
</evidence>
<evidence type="ECO:0000256" key="1">
    <source>
        <dbReference type="SAM" id="MobiDB-lite"/>
    </source>
</evidence>
<protein>
    <recommendedName>
        <fullName evidence="6">Transmembrane protein</fullName>
    </recommendedName>
</protein>
<feature type="transmembrane region" description="Helical" evidence="2">
    <location>
        <begin position="280"/>
        <end position="302"/>
    </location>
</feature>